<dbReference type="RefSeq" id="WP_077400296.1">
    <property type="nucleotide sequence ID" value="NZ_CP019650.1"/>
</dbReference>
<organism evidence="1 2">
    <name type="scientific">Microbulbifer agarilyticus</name>
    <dbReference type="NCBI Taxonomy" id="260552"/>
    <lineage>
        <taxon>Bacteria</taxon>
        <taxon>Pseudomonadati</taxon>
        <taxon>Pseudomonadota</taxon>
        <taxon>Gammaproteobacteria</taxon>
        <taxon>Cellvibrionales</taxon>
        <taxon>Microbulbiferaceae</taxon>
        <taxon>Microbulbifer</taxon>
    </lineage>
</organism>
<dbReference type="OrthoDB" id="4380123at2"/>
<dbReference type="PANTHER" id="PTHR17985">
    <property type="entry name" value="SER/THR-RICH PROTEIN T10 IN DGCR REGION"/>
    <property type="match status" value="1"/>
</dbReference>
<gene>
    <name evidence="1" type="ORF">Mag101_02455</name>
</gene>
<keyword evidence="2" id="KW-1185">Reference proteome</keyword>
<dbReference type="InterPro" id="IPR008551">
    <property type="entry name" value="TANGO2"/>
</dbReference>
<name>A0A1Q2M1Q4_9GAMM</name>
<dbReference type="EMBL" id="CP019650">
    <property type="protein sequence ID" value="AQQ66633.1"/>
    <property type="molecule type" value="Genomic_DNA"/>
</dbReference>
<protein>
    <recommendedName>
        <fullName evidence="3">NRDE family protein</fullName>
    </recommendedName>
</protein>
<dbReference type="Pfam" id="PF05742">
    <property type="entry name" value="TANGO2"/>
    <property type="match status" value="1"/>
</dbReference>
<dbReference type="Proteomes" id="UP000188219">
    <property type="component" value="Chromosome"/>
</dbReference>
<dbReference type="AlphaFoldDB" id="A0A1Q2M1Q4"/>
<dbReference type="STRING" id="260552.Mag101_02455"/>
<dbReference type="KEGG" id="maga:Mag101_02455"/>
<evidence type="ECO:0000313" key="2">
    <source>
        <dbReference type="Proteomes" id="UP000188219"/>
    </source>
</evidence>
<dbReference type="PANTHER" id="PTHR17985:SF8">
    <property type="entry name" value="TRANSPORT AND GOLGI ORGANIZATION PROTEIN 2 HOMOLOG"/>
    <property type="match status" value="1"/>
</dbReference>
<evidence type="ECO:0000313" key="1">
    <source>
        <dbReference type="EMBL" id="AQQ66633.1"/>
    </source>
</evidence>
<proteinExistence type="predicted"/>
<accession>A0A1Q2M1Q4</accession>
<sequence length="279" mass="29845">MCLLLIAYRQHPQFPLIVLANRDEFYARATETAAPWRDRAITAGRDLEAGGTWLGVAPNGRVAAVTNMREPQIPDPAEPLSRGEIPVNFLTGEQTPCAFAQRIQGPRYRGFNSLLFDANLLDDDSNPALVCAGNRHEPFAITAGVHGISNGAPDSPWPKVIHGCAALAELTADLPSTLDKNNFVTPALNLLADSRRAPCAELPDTGVGEALESALSSIFVHIVDGDVPAGTPLAAGYGTRVSSLVAVDRNGGIQFWEQGYENGQRTGSARHFRLNPPTS</sequence>
<reference evidence="1" key="1">
    <citation type="submission" date="2017-02" db="EMBL/GenBank/DDBJ databases">
        <title>Genome of Microbulbifer agarilyticus GP101.</title>
        <authorList>
            <person name="Jung J."/>
            <person name="Bae S.S."/>
            <person name="Baek K."/>
        </authorList>
    </citation>
    <scope>NUCLEOTIDE SEQUENCE [LARGE SCALE GENOMIC DNA]</scope>
    <source>
        <strain evidence="1">GP101</strain>
    </source>
</reference>
<evidence type="ECO:0008006" key="3">
    <source>
        <dbReference type="Google" id="ProtNLM"/>
    </source>
</evidence>